<feature type="compositionally biased region" description="Polar residues" evidence="1">
    <location>
        <begin position="1"/>
        <end position="10"/>
    </location>
</feature>
<reference evidence="2 3" key="1">
    <citation type="submission" date="2017-08" db="EMBL/GenBank/DDBJ databases">
        <title>Virgibacillus indicus sp. nov. and Virgibacillus profoundi sp. nov, two moderately halophilic bacteria isolated from marine sediment by using the Microfluidic Streak Plate.</title>
        <authorList>
            <person name="Xu B."/>
            <person name="Hu B."/>
            <person name="Wang J."/>
            <person name="Zhu Y."/>
            <person name="Huang L."/>
            <person name="Du W."/>
            <person name="Huang Y."/>
        </authorList>
    </citation>
    <scope>NUCLEOTIDE SEQUENCE [LARGE SCALE GENOMIC DNA]</scope>
    <source>
        <strain evidence="2 3">IO3-P2-C2</strain>
    </source>
</reference>
<keyword evidence="3" id="KW-1185">Reference proteome</keyword>
<evidence type="ECO:0000313" key="2">
    <source>
        <dbReference type="EMBL" id="OZU90646.1"/>
    </source>
</evidence>
<accession>A0A265NHC0</accession>
<dbReference type="Proteomes" id="UP000216498">
    <property type="component" value="Unassembled WGS sequence"/>
</dbReference>
<evidence type="ECO:0000256" key="1">
    <source>
        <dbReference type="SAM" id="MobiDB-lite"/>
    </source>
</evidence>
<sequence>MKEENNNSGRYTAAGTDIESVKRKNAQSGMSYNEAKEFLAKKTGGHGTGIYSDTDAESVRLKNQQFGNDGDSGYE</sequence>
<dbReference type="OrthoDB" id="2738625at2"/>
<protein>
    <submittedName>
        <fullName evidence="2">Gamma-type small acid-soluble spore protein</fullName>
    </submittedName>
</protein>
<comment type="caution">
    <text evidence="2">The sequence shown here is derived from an EMBL/GenBank/DDBJ whole genome shotgun (WGS) entry which is preliminary data.</text>
</comment>
<proteinExistence type="predicted"/>
<organism evidence="2 3">
    <name type="scientific">Virgibacillus indicus</name>
    <dbReference type="NCBI Taxonomy" id="2024554"/>
    <lineage>
        <taxon>Bacteria</taxon>
        <taxon>Bacillati</taxon>
        <taxon>Bacillota</taxon>
        <taxon>Bacilli</taxon>
        <taxon>Bacillales</taxon>
        <taxon>Bacillaceae</taxon>
        <taxon>Virgibacillus</taxon>
    </lineage>
</organism>
<dbReference type="AlphaFoldDB" id="A0A265NHC0"/>
<gene>
    <name evidence="2" type="ORF">CIL03_00260</name>
</gene>
<dbReference type="EMBL" id="NPMS01000001">
    <property type="protein sequence ID" value="OZU90646.1"/>
    <property type="molecule type" value="Genomic_DNA"/>
</dbReference>
<name>A0A265NHC0_9BACI</name>
<dbReference type="RefSeq" id="WP_094884388.1">
    <property type="nucleotide sequence ID" value="NZ_NPMS01000001.1"/>
</dbReference>
<feature type="region of interest" description="Disordered" evidence="1">
    <location>
        <begin position="1"/>
        <end position="29"/>
    </location>
</feature>
<evidence type="ECO:0000313" key="3">
    <source>
        <dbReference type="Proteomes" id="UP000216498"/>
    </source>
</evidence>